<dbReference type="AlphaFoldDB" id="A0A077WRU2"/>
<gene>
    <name evidence="1" type="ORF">LRAMOSA02490</name>
</gene>
<dbReference type="OrthoDB" id="2246311at2759"/>
<proteinExistence type="predicted"/>
<reference evidence="1" key="1">
    <citation type="journal article" date="2014" name="Genome Announc.">
        <title>De novo whole-genome sequence and genome annotation of Lichtheimia ramosa.</title>
        <authorList>
            <person name="Linde J."/>
            <person name="Schwartze V."/>
            <person name="Binder U."/>
            <person name="Lass-Florl C."/>
            <person name="Voigt K."/>
            <person name="Horn F."/>
        </authorList>
    </citation>
    <scope>NUCLEOTIDE SEQUENCE</scope>
    <source>
        <strain evidence="1">JMRC FSU:6197</strain>
    </source>
</reference>
<evidence type="ECO:0000313" key="1">
    <source>
        <dbReference type="EMBL" id="CDS09813.1"/>
    </source>
</evidence>
<sequence length="141" mass="16082">MANNECEIVTASLFELDELKTAINQRQEQLLAQQPPFHGIAQGAPNSAQRQQQLTMLWRLNKPALHIHIPRDAMDNWMNWGLQLAEGSSYFASAMRHVQIMMQHHPLRNALQQMAPAIADPEGDWLNDQEQQANALYQMIA</sequence>
<protein>
    <submittedName>
        <fullName evidence="1">Uncharacterized protein</fullName>
    </submittedName>
</protein>
<organism evidence="1">
    <name type="scientific">Lichtheimia ramosa</name>
    <dbReference type="NCBI Taxonomy" id="688394"/>
    <lineage>
        <taxon>Eukaryota</taxon>
        <taxon>Fungi</taxon>
        <taxon>Fungi incertae sedis</taxon>
        <taxon>Mucoromycota</taxon>
        <taxon>Mucoromycotina</taxon>
        <taxon>Mucoromycetes</taxon>
        <taxon>Mucorales</taxon>
        <taxon>Lichtheimiaceae</taxon>
        <taxon>Lichtheimia</taxon>
    </lineage>
</organism>
<dbReference type="EMBL" id="LK023335">
    <property type="protein sequence ID" value="CDS09813.1"/>
    <property type="molecule type" value="Genomic_DNA"/>
</dbReference>
<accession>A0A077WRU2</accession>
<name>A0A077WRU2_9FUNG</name>